<dbReference type="AlphaFoldDB" id="A0A3A5H7P0"/>
<dbReference type="RefSeq" id="WP_120059315.1">
    <property type="nucleotide sequence ID" value="NZ_QYRP01000002.1"/>
</dbReference>
<name>A0A3A5H7P0_9ACTN</name>
<proteinExistence type="predicted"/>
<accession>A0A3A5H7P0</accession>
<dbReference type="Proteomes" id="UP000276542">
    <property type="component" value="Unassembled WGS sequence"/>
</dbReference>
<keyword evidence="1" id="KW-0732">Signal</keyword>
<feature type="chain" id="PRO_5017449388" description="Ig-like domain-containing protein" evidence="1">
    <location>
        <begin position="27"/>
        <end position="134"/>
    </location>
</feature>
<evidence type="ECO:0000313" key="2">
    <source>
        <dbReference type="EMBL" id="RJS45415.1"/>
    </source>
</evidence>
<evidence type="ECO:0000313" key="3">
    <source>
        <dbReference type="Proteomes" id="UP000276542"/>
    </source>
</evidence>
<reference evidence="3" key="1">
    <citation type="submission" date="2018-09" db="EMBL/GenBank/DDBJ databases">
        <authorList>
            <person name="Zhu H."/>
        </authorList>
    </citation>
    <scope>NUCLEOTIDE SEQUENCE [LARGE SCALE GENOMIC DNA]</scope>
    <source>
        <strain evidence="3">K1W22B-1</strain>
    </source>
</reference>
<feature type="signal peptide" evidence="1">
    <location>
        <begin position="1"/>
        <end position="26"/>
    </location>
</feature>
<organism evidence="2 3">
    <name type="scientific">Nocardioides cavernaquae</name>
    <dbReference type="NCBI Taxonomy" id="2321396"/>
    <lineage>
        <taxon>Bacteria</taxon>
        <taxon>Bacillati</taxon>
        <taxon>Actinomycetota</taxon>
        <taxon>Actinomycetes</taxon>
        <taxon>Propionibacteriales</taxon>
        <taxon>Nocardioidaceae</taxon>
        <taxon>Nocardioides</taxon>
    </lineage>
</organism>
<gene>
    <name evidence="2" type="ORF">D4739_03725</name>
</gene>
<sequence>MKTLSAVITAFLVSAVLLVVSAPAHAAYPKSISSSCSATSSKLYIKPSTAPRVAFSATAAAGNGTPTGTVKVSYIRKSTGKVVKLYKRSYSGGVRVYTGPKLGRGSYVVKVVLMTPSTSVFKNCRDYARQIVRR</sequence>
<evidence type="ECO:0008006" key="4">
    <source>
        <dbReference type="Google" id="ProtNLM"/>
    </source>
</evidence>
<dbReference type="EMBL" id="QYRP01000002">
    <property type="protein sequence ID" value="RJS45415.1"/>
    <property type="molecule type" value="Genomic_DNA"/>
</dbReference>
<protein>
    <recommendedName>
        <fullName evidence="4">Ig-like domain-containing protein</fullName>
    </recommendedName>
</protein>
<keyword evidence="3" id="KW-1185">Reference proteome</keyword>
<comment type="caution">
    <text evidence="2">The sequence shown here is derived from an EMBL/GenBank/DDBJ whole genome shotgun (WGS) entry which is preliminary data.</text>
</comment>
<evidence type="ECO:0000256" key="1">
    <source>
        <dbReference type="SAM" id="SignalP"/>
    </source>
</evidence>